<comment type="caution">
    <text evidence="1">The sequence shown here is derived from an EMBL/GenBank/DDBJ whole genome shotgun (WGS) entry which is preliminary data.</text>
</comment>
<accession>A0A1D1V0N3</accession>
<gene>
    <name evidence="1" type="primary">RvY_06025</name>
    <name evidence="1" type="synonym">RvY_06025.2</name>
    <name evidence="1" type="ORF">RvY_06025-2</name>
</gene>
<dbReference type="EMBL" id="BDGG01000002">
    <property type="protein sequence ID" value="GAU94205.1"/>
    <property type="molecule type" value="Genomic_DNA"/>
</dbReference>
<evidence type="ECO:0000313" key="1">
    <source>
        <dbReference type="EMBL" id="GAU94205.1"/>
    </source>
</evidence>
<reference evidence="1 2" key="1">
    <citation type="journal article" date="2016" name="Nat. Commun.">
        <title>Extremotolerant tardigrade genome and improved radiotolerance of human cultured cells by tardigrade-unique protein.</title>
        <authorList>
            <person name="Hashimoto T."/>
            <person name="Horikawa D.D."/>
            <person name="Saito Y."/>
            <person name="Kuwahara H."/>
            <person name="Kozuka-Hata H."/>
            <person name="Shin-I T."/>
            <person name="Minakuchi Y."/>
            <person name="Ohishi K."/>
            <person name="Motoyama A."/>
            <person name="Aizu T."/>
            <person name="Enomoto A."/>
            <person name="Kondo K."/>
            <person name="Tanaka S."/>
            <person name="Hara Y."/>
            <person name="Koshikawa S."/>
            <person name="Sagara H."/>
            <person name="Miura T."/>
            <person name="Yokobori S."/>
            <person name="Miyagawa K."/>
            <person name="Suzuki Y."/>
            <person name="Kubo T."/>
            <person name="Oyama M."/>
            <person name="Kohara Y."/>
            <person name="Fujiyama A."/>
            <person name="Arakawa K."/>
            <person name="Katayama T."/>
            <person name="Toyoda A."/>
            <person name="Kunieda T."/>
        </authorList>
    </citation>
    <scope>NUCLEOTIDE SEQUENCE [LARGE SCALE GENOMIC DNA]</scope>
    <source>
        <strain evidence="1 2">YOKOZUNA-1</strain>
    </source>
</reference>
<organism evidence="1 2">
    <name type="scientific">Ramazzottius varieornatus</name>
    <name type="common">Water bear</name>
    <name type="synonym">Tardigrade</name>
    <dbReference type="NCBI Taxonomy" id="947166"/>
    <lineage>
        <taxon>Eukaryota</taxon>
        <taxon>Metazoa</taxon>
        <taxon>Ecdysozoa</taxon>
        <taxon>Tardigrada</taxon>
        <taxon>Eutardigrada</taxon>
        <taxon>Parachela</taxon>
        <taxon>Hypsibioidea</taxon>
        <taxon>Ramazzottiidae</taxon>
        <taxon>Ramazzottius</taxon>
    </lineage>
</organism>
<name>A0A1D1V0N3_RAMVA</name>
<dbReference type="AlphaFoldDB" id="A0A1D1V0N3"/>
<evidence type="ECO:0000313" key="2">
    <source>
        <dbReference type="Proteomes" id="UP000186922"/>
    </source>
</evidence>
<dbReference type="Proteomes" id="UP000186922">
    <property type="component" value="Unassembled WGS sequence"/>
</dbReference>
<proteinExistence type="predicted"/>
<protein>
    <submittedName>
        <fullName evidence="1">Uncharacterized protein</fullName>
    </submittedName>
</protein>
<sequence>MTAVTLAAPCSVFQLPARPPLSAAKIPTADQKKTNAVRLLPVARFVPTQCSWCKLDCAPDMCAAQIPSSLLWKNTEDSCCTFHGKKYCTGIRALRF</sequence>
<keyword evidence="2" id="KW-1185">Reference proteome</keyword>